<keyword evidence="2" id="KW-1185">Reference proteome</keyword>
<dbReference type="InterPro" id="IPR006441">
    <property type="entry name" value="Phage_P2_GpN"/>
</dbReference>
<sequence>MRRKAEFYSFLRNVANYYGTDVDALIRGESFALEVPKAAELGENIQQRSEFLKSINLDYVTDLSGYKLRGATEKSITGRKKDGRYLARLDHTQGKYQLAETDSGIIVPWAMFDNFARFGDRLAALYAEFVQTQIALDQLKVGWYGKSVAENTSAADMSDVNKGWMQLAREEKPENVMEDGATVGKIKIFGEGADFENLDHLAAELKSGIDLRHRDRNDLVFLVGADLIGKEAELINKAHGLTPTEKAVLGSQNLLGAFGGMRGIVPPNFPARGAVVTTLSNLSIYVQDASVRRSYRNDEDRKGIVDSYYRNEGYVVEDAGLFTAIEFENVKLPGEDD</sequence>
<dbReference type="EMBL" id="JPXY01000035">
    <property type="protein sequence ID" value="KGQ31236.1"/>
    <property type="molecule type" value="Genomic_DNA"/>
</dbReference>
<dbReference type="AlphaFoldDB" id="A0A0A2XFW0"/>
<gene>
    <name evidence="1" type="ORF">P375_08140</name>
</gene>
<protein>
    <submittedName>
        <fullName evidence="1">Capsid protein</fullName>
    </submittedName>
</protein>
<reference evidence="1 2" key="1">
    <citation type="submission" date="2014-08" db="EMBL/GenBank/DDBJ databases">
        <title>Chaperone-usher fimbriae in a diverse selection of Gallibacterium genomes.</title>
        <authorList>
            <person name="Kudirkiene E."/>
            <person name="Bager R.J."/>
            <person name="Johnson T.J."/>
            <person name="Bojesen A.M."/>
        </authorList>
    </citation>
    <scope>NUCLEOTIDE SEQUENCE [LARGE SCALE GENOMIC DNA]</scope>
    <source>
        <strain evidence="1 2">CCM5976</strain>
    </source>
</reference>
<evidence type="ECO:0000313" key="1">
    <source>
        <dbReference type="EMBL" id="KGQ31236.1"/>
    </source>
</evidence>
<evidence type="ECO:0000313" key="2">
    <source>
        <dbReference type="Proteomes" id="UP000030418"/>
    </source>
</evidence>
<organism evidence="1 2">
    <name type="scientific">Gallibacterium genomosp. 2</name>
    <dbReference type="NCBI Taxonomy" id="155517"/>
    <lineage>
        <taxon>Bacteria</taxon>
        <taxon>Pseudomonadati</taxon>
        <taxon>Pseudomonadota</taxon>
        <taxon>Gammaproteobacteria</taxon>
        <taxon>Pasteurellales</taxon>
        <taxon>Pasteurellaceae</taxon>
        <taxon>Gallibacterium</taxon>
    </lineage>
</organism>
<dbReference type="RefSeq" id="WP_039135919.1">
    <property type="nucleotide sequence ID" value="NZ_JPXY01000035.1"/>
</dbReference>
<comment type="caution">
    <text evidence="1">The sequence shown here is derived from an EMBL/GenBank/DDBJ whole genome shotgun (WGS) entry which is preliminary data.</text>
</comment>
<dbReference type="Proteomes" id="UP000030418">
    <property type="component" value="Unassembled WGS sequence"/>
</dbReference>
<accession>A0A0A2XFW0</accession>
<dbReference type="NCBIfam" id="TIGR01551">
    <property type="entry name" value="major_capsid_P2"/>
    <property type="match status" value="1"/>
</dbReference>
<proteinExistence type="predicted"/>
<name>A0A0A2XFW0_9PAST</name>
<dbReference type="Pfam" id="PF05125">
    <property type="entry name" value="Phage_cap_P2"/>
    <property type="match status" value="1"/>
</dbReference>